<dbReference type="AlphaFoldDB" id="A0AAN9MXY4"/>
<dbReference type="EMBL" id="JAYMYQ010000001">
    <property type="protein sequence ID" value="KAK7361976.1"/>
    <property type="molecule type" value="Genomic_DNA"/>
</dbReference>
<organism evidence="2 3">
    <name type="scientific">Canavalia gladiata</name>
    <name type="common">Sword bean</name>
    <name type="synonym">Dolichos gladiatus</name>
    <dbReference type="NCBI Taxonomy" id="3824"/>
    <lineage>
        <taxon>Eukaryota</taxon>
        <taxon>Viridiplantae</taxon>
        <taxon>Streptophyta</taxon>
        <taxon>Embryophyta</taxon>
        <taxon>Tracheophyta</taxon>
        <taxon>Spermatophyta</taxon>
        <taxon>Magnoliopsida</taxon>
        <taxon>eudicotyledons</taxon>
        <taxon>Gunneridae</taxon>
        <taxon>Pentapetalae</taxon>
        <taxon>rosids</taxon>
        <taxon>fabids</taxon>
        <taxon>Fabales</taxon>
        <taxon>Fabaceae</taxon>
        <taxon>Papilionoideae</taxon>
        <taxon>50 kb inversion clade</taxon>
        <taxon>NPAAA clade</taxon>
        <taxon>indigoferoid/millettioid clade</taxon>
        <taxon>Phaseoleae</taxon>
        <taxon>Canavalia</taxon>
    </lineage>
</organism>
<name>A0AAN9MXY4_CANGL</name>
<evidence type="ECO:0000313" key="2">
    <source>
        <dbReference type="EMBL" id="KAK7361976.1"/>
    </source>
</evidence>
<keyword evidence="3" id="KW-1185">Reference proteome</keyword>
<sequence>MAKDSHKLVPMTQRGIARNLQWLIPRLSVETKRDGEGESSNFQKHHQVGVLDSSPEPKLDLKPKTFRNKVETLVSLQDDLPQVLDLELEISSLSLAPLRLRRKSRGRTGDNIPPNFLMNQEPITSHGLEFLTPAKDMAPFLLGSPIQQRMNIHHNALFFRGEIWNCSLGVLHVSGVLYVWNSGGGEDFVPTSQRLEAMSMTL</sequence>
<dbReference type="Proteomes" id="UP001367508">
    <property type="component" value="Unassembled WGS sequence"/>
</dbReference>
<accession>A0AAN9MXY4</accession>
<evidence type="ECO:0000256" key="1">
    <source>
        <dbReference type="SAM" id="MobiDB-lite"/>
    </source>
</evidence>
<reference evidence="2 3" key="1">
    <citation type="submission" date="2024-01" db="EMBL/GenBank/DDBJ databases">
        <title>The genomes of 5 underutilized Papilionoideae crops provide insights into root nodulation and disease resistanc.</title>
        <authorList>
            <person name="Jiang F."/>
        </authorList>
    </citation>
    <scope>NUCLEOTIDE SEQUENCE [LARGE SCALE GENOMIC DNA]</scope>
    <source>
        <strain evidence="2">LVBAO_FW01</strain>
        <tissue evidence="2">Leaves</tissue>
    </source>
</reference>
<protein>
    <submittedName>
        <fullName evidence="2">Uncharacterized protein</fullName>
    </submittedName>
</protein>
<comment type="caution">
    <text evidence="2">The sequence shown here is derived from an EMBL/GenBank/DDBJ whole genome shotgun (WGS) entry which is preliminary data.</text>
</comment>
<gene>
    <name evidence="2" type="ORF">VNO77_04072</name>
</gene>
<evidence type="ECO:0000313" key="3">
    <source>
        <dbReference type="Proteomes" id="UP001367508"/>
    </source>
</evidence>
<proteinExistence type="predicted"/>
<feature type="region of interest" description="Disordered" evidence="1">
    <location>
        <begin position="33"/>
        <end position="60"/>
    </location>
</feature>